<dbReference type="EMBL" id="JAVRRR010000336">
    <property type="protein sequence ID" value="KAK5143228.1"/>
    <property type="molecule type" value="Genomic_DNA"/>
</dbReference>
<accession>A0ABR0L479</accession>
<sequence length="346" mass="36465">MLEYSAASYSYAGKSATMITIFASWVFVAALFFTISNGQCPNEVALYNYNLRTASANNTWFLVPVPKQAVQSALDTTYGTGLVTLTDLPANDASLFPRGFDSTTHHPVLVSAMYQDDIRMGAAKIQGPLLGGGLNVPYVRRAGISKPGTVLKAPLSIYISGANGNAVAGLVPATASTLLEGFFLRLGLLIPNNAAFQLNDNNILSNTAAWLVASNPVSGPGYAPTAYDFQVTEQASFSLYTAKLFKSVINQASILSGPDFIANLCQRNQYYFNNDTSTMTPVTGNVTFGPAADGLGVQMQSTMQKATSDGSGLYLGNEGFTGCGQNVGFNPENCDAAAANVDQSAL</sequence>
<organism evidence="2 3">
    <name type="scientific">Rachicladosporium monterosium</name>
    <dbReference type="NCBI Taxonomy" id="1507873"/>
    <lineage>
        <taxon>Eukaryota</taxon>
        <taxon>Fungi</taxon>
        <taxon>Dikarya</taxon>
        <taxon>Ascomycota</taxon>
        <taxon>Pezizomycotina</taxon>
        <taxon>Dothideomycetes</taxon>
        <taxon>Dothideomycetidae</taxon>
        <taxon>Cladosporiales</taxon>
        <taxon>Cladosporiaceae</taxon>
        <taxon>Rachicladosporium</taxon>
    </lineage>
</organism>
<evidence type="ECO:0000256" key="1">
    <source>
        <dbReference type="SAM" id="Phobius"/>
    </source>
</evidence>
<dbReference type="Proteomes" id="UP001308179">
    <property type="component" value="Unassembled WGS sequence"/>
</dbReference>
<comment type="caution">
    <text evidence="2">The sequence shown here is derived from an EMBL/GenBank/DDBJ whole genome shotgun (WGS) entry which is preliminary data.</text>
</comment>
<keyword evidence="1" id="KW-1133">Transmembrane helix</keyword>
<evidence type="ECO:0000313" key="2">
    <source>
        <dbReference type="EMBL" id="KAK5143228.1"/>
    </source>
</evidence>
<gene>
    <name evidence="2" type="ORF">LTR32_004597</name>
</gene>
<protein>
    <submittedName>
        <fullName evidence="2">Uncharacterized protein</fullName>
    </submittedName>
</protein>
<keyword evidence="1" id="KW-0472">Membrane</keyword>
<reference evidence="2 3" key="1">
    <citation type="submission" date="2023-08" db="EMBL/GenBank/DDBJ databases">
        <title>Black Yeasts Isolated from many extreme environments.</title>
        <authorList>
            <person name="Coleine C."/>
            <person name="Stajich J.E."/>
            <person name="Selbmann L."/>
        </authorList>
    </citation>
    <scope>NUCLEOTIDE SEQUENCE [LARGE SCALE GENOMIC DNA]</scope>
    <source>
        <strain evidence="2 3">CCFEE 5386</strain>
    </source>
</reference>
<keyword evidence="1" id="KW-0812">Transmembrane</keyword>
<proteinExistence type="predicted"/>
<evidence type="ECO:0000313" key="3">
    <source>
        <dbReference type="Proteomes" id="UP001308179"/>
    </source>
</evidence>
<name>A0ABR0L479_9PEZI</name>
<keyword evidence="3" id="KW-1185">Reference proteome</keyword>
<feature type="transmembrane region" description="Helical" evidence="1">
    <location>
        <begin position="12"/>
        <end position="33"/>
    </location>
</feature>